<dbReference type="RefSeq" id="WP_092045862.1">
    <property type="nucleotide sequence ID" value="NZ_FOTK01000045.1"/>
</dbReference>
<dbReference type="InterPro" id="IPR000847">
    <property type="entry name" value="LysR_HTH_N"/>
</dbReference>
<dbReference type="PROSITE" id="PS50931">
    <property type="entry name" value="HTH_LYSR"/>
    <property type="match status" value="1"/>
</dbReference>
<accession>A0A1I4ST95</accession>
<dbReference type="SUPFAM" id="SSF46785">
    <property type="entry name" value="Winged helix' DNA-binding domain"/>
    <property type="match status" value="1"/>
</dbReference>
<protein>
    <submittedName>
        <fullName evidence="6">DNA-binding transcriptional regulator, LysR family</fullName>
    </submittedName>
</protein>
<sequence>MNTRFLSTLCAVADTGSLAGAARAIGLSSAAVAEQIQALERGLGVRLVTRLGRAVTLTDEGRAVVGAGREILRRVADLTQVAQLGRLSGTLRIGSVSTALMSVVPPTLRYMAEHHPEIALKIVPGTSSQLLSMLENGAIDCAITVRPAFEIAKEFGWHLIREEPLTLVYPAEFSFGRIEECLSSSSIISMYRNSPTGRIAERFLQDKKIIAKELFEIEAAEVILVLVSQGLGVSLLPDYGFESSRERRIRKVAVGDRAYSRQVGILYRRGARISLIDAFHAAIENDSVS</sequence>
<evidence type="ECO:0000259" key="5">
    <source>
        <dbReference type="PROSITE" id="PS50931"/>
    </source>
</evidence>
<dbReference type="PANTHER" id="PTHR30126">
    <property type="entry name" value="HTH-TYPE TRANSCRIPTIONAL REGULATOR"/>
    <property type="match status" value="1"/>
</dbReference>
<dbReference type="OrthoDB" id="9811588at2"/>
<dbReference type="GO" id="GO:0000976">
    <property type="term" value="F:transcription cis-regulatory region binding"/>
    <property type="evidence" value="ECO:0007669"/>
    <property type="project" value="TreeGrafter"/>
</dbReference>
<dbReference type="PANTHER" id="PTHR30126:SF94">
    <property type="entry name" value="LYSR FAMILY TRANSCRIPTIONAL REGULATOR"/>
    <property type="match status" value="1"/>
</dbReference>
<keyword evidence="3 6" id="KW-0238">DNA-binding</keyword>
<evidence type="ECO:0000313" key="6">
    <source>
        <dbReference type="EMBL" id="SFM67662.1"/>
    </source>
</evidence>
<name>A0A1I4ST95_9HYPH</name>
<dbReference type="InterPro" id="IPR036388">
    <property type="entry name" value="WH-like_DNA-bd_sf"/>
</dbReference>
<dbReference type="Gene3D" id="1.10.10.10">
    <property type="entry name" value="Winged helix-like DNA-binding domain superfamily/Winged helix DNA-binding domain"/>
    <property type="match status" value="1"/>
</dbReference>
<keyword evidence="2" id="KW-0805">Transcription regulation</keyword>
<feature type="domain" description="HTH lysR-type" evidence="5">
    <location>
        <begin position="1"/>
        <end position="58"/>
    </location>
</feature>
<dbReference type="Proteomes" id="UP000199048">
    <property type="component" value="Unassembled WGS sequence"/>
</dbReference>
<gene>
    <name evidence="6" type="ORF">SAMN05192568_104519</name>
</gene>
<dbReference type="Pfam" id="PF00126">
    <property type="entry name" value="HTH_1"/>
    <property type="match status" value="1"/>
</dbReference>
<dbReference type="STRING" id="582667.SAMN05192568_104519"/>
<keyword evidence="7" id="KW-1185">Reference proteome</keyword>
<evidence type="ECO:0000313" key="7">
    <source>
        <dbReference type="Proteomes" id="UP000199048"/>
    </source>
</evidence>
<evidence type="ECO:0000256" key="2">
    <source>
        <dbReference type="ARBA" id="ARBA00023015"/>
    </source>
</evidence>
<keyword evidence="4" id="KW-0804">Transcription</keyword>
<organism evidence="6 7">
    <name type="scientific">Methylobacterium pseudosasicola</name>
    <dbReference type="NCBI Taxonomy" id="582667"/>
    <lineage>
        <taxon>Bacteria</taxon>
        <taxon>Pseudomonadati</taxon>
        <taxon>Pseudomonadota</taxon>
        <taxon>Alphaproteobacteria</taxon>
        <taxon>Hyphomicrobiales</taxon>
        <taxon>Methylobacteriaceae</taxon>
        <taxon>Methylobacterium</taxon>
    </lineage>
</organism>
<dbReference type="InterPro" id="IPR036390">
    <property type="entry name" value="WH_DNA-bd_sf"/>
</dbReference>
<proteinExistence type="inferred from homology"/>
<dbReference type="AlphaFoldDB" id="A0A1I4ST95"/>
<reference evidence="7" key="1">
    <citation type="submission" date="2016-10" db="EMBL/GenBank/DDBJ databases">
        <authorList>
            <person name="Varghese N."/>
            <person name="Submissions S."/>
        </authorList>
    </citation>
    <scope>NUCLEOTIDE SEQUENCE [LARGE SCALE GENOMIC DNA]</scope>
    <source>
        <strain evidence="7">BL36</strain>
    </source>
</reference>
<dbReference type="Gene3D" id="3.40.190.10">
    <property type="entry name" value="Periplasmic binding protein-like II"/>
    <property type="match status" value="2"/>
</dbReference>
<dbReference type="SUPFAM" id="SSF53850">
    <property type="entry name" value="Periplasmic binding protein-like II"/>
    <property type="match status" value="1"/>
</dbReference>
<dbReference type="InterPro" id="IPR005119">
    <property type="entry name" value="LysR_subst-bd"/>
</dbReference>
<evidence type="ECO:0000256" key="4">
    <source>
        <dbReference type="ARBA" id="ARBA00023163"/>
    </source>
</evidence>
<comment type="similarity">
    <text evidence="1">Belongs to the LysR transcriptional regulatory family.</text>
</comment>
<dbReference type="EMBL" id="FOTK01000045">
    <property type="protein sequence ID" value="SFM67662.1"/>
    <property type="molecule type" value="Genomic_DNA"/>
</dbReference>
<dbReference type="GO" id="GO:0003700">
    <property type="term" value="F:DNA-binding transcription factor activity"/>
    <property type="evidence" value="ECO:0007669"/>
    <property type="project" value="InterPro"/>
</dbReference>
<evidence type="ECO:0000256" key="3">
    <source>
        <dbReference type="ARBA" id="ARBA00023125"/>
    </source>
</evidence>
<evidence type="ECO:0000256" key="1">
    <source>
        <dbReference type="ARBA" id="ARBA00009437"/>
    </source>
</evidence>
<dbReference type="Pfam" id="PF03466">
    <property type="entry name" value="LysR_substrate"/>
    <property type="match status" value="1"/>
</dbReference>